<sequence length="65" mass="7684">MEKIQDMNNNRQTDRISPKRRKRERRRREMRGRGGEREEERARGWICAGIEEKEIGMGVGLISGL</sequence>
<reference evidence="2" key="1">
    <citation type="submission" date="2020-08" db="EMBL/GenBank/DDBJ databases">
        <title>Multicomponent nature underlies the extraordinary mechanical properties of spider dragline silk.</title>
        <authorList>
            <person name="Kono N."/>
            <person name="Nakamura H."/>
            <person name="Mori M."/>
            <person name="Yoshida Y."/>
            <person name="Ohtoshi R."/>
            <person name="Malay A.D."/>
            <person name="Moran D.A.P."/>
            <person name="Tomita M."/>
            <person name="Numata K."/>
            <person name="Arakawa K."/>
        </authorList>
    </citation>
    <scope>NUCLEOTIDE SEQUENCE</scope>
</reference>
<comment type="caution">
    <text evidence="2">The sequence shown here is derived from an EMBL/GenBank/DDBJ whole genome shotgun (WGS) entry which is preliminary data.</text>
</comment>
<evidence type="ECO:0000256" key="1">
    <source>
        <dbReference type="SAM" id="MobiDB-lite"/>
    </source>
</evidence>
<feature type="compositionally biased region" description="Polar residues" evidence="1">
    <location>
        <begin position="1"/>
        <end position="11"/>
    </location>
</feature>
<dbReference type="EMBL" id="BMAW01084796">
    <property type="protein sequence ID" value="GFU40211.1"/>
    <property type="molecule type" value="Genomic_DNA"/>
</dbReference>
<feature type="compositionally biased region" description="Basic residues" evidence="1">
    <location>
        <begin position="18"/>
        <end position="30"/>
    </location>
</feature>
<accession>A0A8X6QZN0</accession>
<name>A0A8X6QZN0_NEPPI</name>
<protein>
    <submittedName>
        <fullName evidence="2">Uncharacterized protein</fullName>
    </submittedName>
</protein>
<feature type="compositionally biased region" description="Basic and acidic residues" evidence="1">
    <location>
        <begin position="31"/>
        <end position="41"/>
    </location>
</feature>
<proteinExistence type="predicted"/>
<dbReference type="AlphaFoldDB" id="A0A8X6QZN0"/>
<organism evidence="2 3">
    <name type="scientific">Nephila pilipes</name>
    <name type="common">Giant wood spider</name>
    <name type="synonym">Nephila maculata</name>
    <dbReference type="NCBI Taxonomy" id="299642"/>
    <lineage>
        <taxon>Eukaryota</taxon>
        <taxon>Metazoa</taxon>
        <taxon>Ecdysozoa</taxon>
        <taxon>Arthropoda</taxon>
        <taxon>Chelicerata</taxon>
        <taxon>Arachnida</taxon>
        <taxon>Araneae</taxon>
        <taxon>Araneomorphae</taxon>
        <taxon>Entelegynae</taxon>
        <taxon>Araneoidea</taxon>
        <taxon>Nephilidae</taxon>
        <taxon>Nephila</taxon>
    </lineage>
</organism>
<evidence type="ECO:0000313" key="3">
    <source>
        <dbReference type="Proteomes" id="UP000887013"/>
    </source>
</evidence>
<dbReference type="Proteomes" id="UP000887013">
    <property type="component" value="Unassembled WGS sequence"/>
</dbReference>
<feature type="region of interest" description="Disordered" evidence="1">
    <location>
        <begin position="1"/>
        <end position="41"/>
    </location>
</feature>
<evidence type="ECO:0000313" key="2">
    <source>
        <dbReference type="EMBL" id="GFU40211.1"/>
    </source>
</evidence>
<keyword evidence="3" id="KW-1185">Reference proteome</keyword>
<feature type="non-terminal residue" evidence="2">
    <location>
        <position position="65"/>
    </location>
</feature>
<gene>
    <name evidence="2" type="ORF">NPIL_471421</name>
</gene>